<feature type="compositionally biased region" description="Basic residues" evidence="1">
    <location>
        <begin position="137"/>
        <end position="148"/>
    </location>
</feature>
<evidence type="ECO:0000256" key="1">
    <source>
        <dbReference type="SAM" id="MobiDB-lite"/>
    </source>
</evidence>
<evidence type="ECO:0000313" key="3">
    <source>
        <dbReference type="Proteomes" id="UP001313282"/>
    </source>
</evidence>
<name>A0AAN8MUE7_9PEZI</name>
<feature type="compositionally biased region" description="Basic and acidic residues" evidence="1">
    <location>
        <begin position="218"/>
        <end position="230"/>
    </location>
</feature>
<feature type="compositionally biased region" description="Basic residues" evidence="1">
    <location>
        <begin position="276"/>
        <end position="286"/>
    </location>
</feature>
<gene>
    <name evidence="2" type="ORF">TWF718_002569</name>
</gene>
<evidence type="ECO:0000313" key="2">
    <source>
        <dbReference type="EMBL" id="KAK6332031.1"/>
    </source>
</evidence>
<keyword evidence="3" id="KW-1185">Reference proteome</keyword>
<dbReference type="EMBL" id="JAVHNR010000010">
    <property type="protein sequence ID" value="KAK6332031.1"/>
    <property type="molecule type" value="Genomic_DNA"/>
</dbReference>
<protein>
    <submittedName>
        <fullName evidence="2">Uncharacterized protein</fullName>
    </submittedName>
</protein>
<feature type="region of interest" description="Disordered" evidence="1">
    <location>
        <begin position="130"/>
        <end position="286"/>
    </location>
</feature>
<dbReference type="AlphaFoldDB" id="A0AAN8MUE7"/>
<organism evidence="2 3">
    <name type="scientific">Orbilia javanica</name>
    <dbReference type="NCBI Taxonomy" id="47235"/>
    <lineage>
        <taxon>Eukaryota</taxon>
        <taxon>Fungi</taxon>
        <taxon>Dikarya</taxon>
        <taxon>Ascomycota</taxon>
        <taxon>Pezizomycotina</taxon>
        <taxon>Orbiliomycetes</taxon>
        <taxon>Orbiliales</taxon>
        <taxon>Orbiliaceae</taxon>
        <taxon>Orbilia</taxon>
    </lineage>
</organism>
<feature type="compositionally biased region" description="Basic and acidic residues" evidence="1">
    <location>
        <begin position="149"/>
        <end position="178"/>
    </location>
</feature>
<feature type="compositionally biased region" description="Basic and acidic residues" evidence="1">
    <location>
        <begin position="242"/>
        <end position="254"/>
    </location>
</feature>
<proteinExistence type="predicted"/>
<reference evidence="2 3" key="1">
    <citation type="submission" date="2019-10" db="EMBL/GenBank/DDBJ databases">
        <authorList>
            <person name="Palmer J.M."/>
        </authorList>
    </citation>
    <scope>NUCLEOTIDE SEQUENCE [LARGE SCALE GENOMIC DNA]</scope>
    <source>
        <strain evidence="2 3">TWF718</strain>
    </source>
</reference>
<accession>A0AAN8MUE7</accession>
<sequence>MCTDYEIWYACGHKGHPVRPDASKSNEHEIAAYADCGALSPTARVFKHCHQFEKSGKICSIQDRLVVTQRWEIVCFDNKDCKPAEKFDDTGCRLLQENLEASAIAGQNYLNSLTEKQRAELYKTSARISQPPVWGRKGPHVKKPRKVKTKEERERDKEEKERARAQKEAEKAEKRELAAARALTDLASGKSKGGRKKTIKDTNLQEPTEKKTGRKRKAEVIEVDDKPEPHMKKRKPLTATKVEPKTTAKAETKRSAQPKGRKKVNADTADQLPKPAPKRQRKEKAV</sequence>
<dbReference type="Proteomes" id="UP001313282">
    <property type="component" value="Unassembled WGS sequence"/>
</dbReference>
<comment type="caution">
    <text evidence="2">The sequence shown here is derived from an EMBL/GenBank/DDBJ whole genome shotgun (WGS) entry which is preliminary data.</text>
</comment>